<gene>
    <name evidence="1" type="ORF">KL86DYS2_12303</name>
</gene>
<dbReference type="PANTHER" id="PTHR35810:SF1">
    <property type="entry name" value="CYTOPLASMIC PROTEIN"/>
    <property type="match status" value="1"/>
</dbReference>
<name>A0A212JTK8_9BACT</name>
<accession>A0A212JTK8</accession>
<protein>
    <recommendedName>
        <fullName evidence="2">Virulence protein</fullName>
    </recommendedName>
</protein>
<dbReference type="AlphaFoldDB" id="A0A212JTK8"/>
<dbReference type="RefSeq" id="WP_296949904.1">
    <property type="nucleotide sequence ID" value="NZ_CALESN010000038.1"/>
</dbReference>
<reference evidence="1" key="1">
    <citation type="submission" date="2016-04" db="EMBL/GenBank/DDBJ databases">
        <authorList>
            <person name="Evans L.H."/>
            <person name="Alamgir A."/>
            <person name="Owens N."/>
            <person name="Weber N.D."/>
            <person name="Virtaneva K."/>
            <person name="Barbian K."/>
            <person name="Babar A."/>
            <person name="Rosenke K."/>
        </authorList>
    </citation>
    <scope>NUCLEOTIDE SEQUENCE</scope>
    <source>
        <strain evidence="1">86-2</strain>
    </source>
</reference>
<proteinExistence type="predicted"/>
<dbReference type="EMBL" id="FLUL01000001">
    <property type="protein sequence ID" value="SBW02688.1"/>
    <property type="molecule type" value="Genomic_DNA"/>
</dbReference>
<evidence type="ECO:0008006" key="2">
    <source>
        <dbReference type="Google" id="ProtNLM"/>
    </source>
</evidence>
<evidence type="ECO:0000313" key="1">
    <source>
        <dbReference type="EMBL" id="SBW02688.1"/>
    </source>
</evidence>
<organism evidence="1">
    <name type="scientific">uncultured Dysgonomonas sp</name>
    <dbReference type="NCBI Taxonomy" id="206096"/>
    <lineage>
        <taxon>Bacteria</taxon>
        <taxon>Pseudomonadati</taxon>
        <taxon>Bacteroidota</taxon>
        <taxon>Bacteroidia</taxon>
        <taxon>Bacteroidales</taxon>
        <taxon>Dysgonomonadaceae</taxon>
        <taxon>Dysgonomonas</taxon>
        <taxon>environmental samples</taxon>
    </lineage>
</organism>
<sequence>MERGTITIKGKDVVINAPHNEIWMRQHELADLFQCFVSKINANVRAILKSGVLDETKVCRTYYYKNGNSVEQYNLEMIVALSFRIRSYNADAFREFIVTKATADTSTKQILIYSDWNQNAMLN</sequence>
<dbReference type="PANTHER" id="PTHR35810">
    <property type="entry name" value="CYTOPLASMIC PROTEIN-RELATED"/>
    <property type="match status" value="1"/>
</dbReference>